<evidence type="ECO:0000313" key="4">
    <source>
        <dbReference type="EMBL" id="MBJ6726218.1"/>
    </source>
</evidence>
<evidence type="ECO:0000256" key="1">
    <source>
        <dbReference type="ARBA" id="ARBA00022553"/>
    </source>
</evidence>
<dbReference type="PANTHER" id="PTHR44591:SF3">
    <property type="entry name" value="RESPONSE REGULATORY DOMAIN-CONTAINING PROTEIN"/>
    <property type="match status" value="1"/>
</dbReference>
<dbReference type="EMBL" id="JAEMHM010000013">
    <property type="protein sequence ID" value="MBJ6726218.1"/>
    <property type="molecule type" value="Genomic_DNA"/>
</dbReference>
<dbReference type="InterPro" id="IPR001789">
    <property type="entry name" value="Sig_transdc_resp-reg_receiver"/>
</dbReference>
<dbReference type="PANTHER" id="PTHR44591">
    <property type="entry name" value="STRESS RESPONSE REGULATOR PROTEIN 1"/>
    <property type="match status" value="1"/>
</dbReference>
<feature type="domain" description="Response regulatory" evidence="3">
    <location>
        <begin position="5"/>
        <end position="122"/>
    </location>
</feature>
<dbReference type="GO" id="GO:0000160">
    <property type="term" value="P:phosphorelay signal transduction system"/>
    <property type="evidence" value="ECO:0007669"/>
    <property type="project" value="InterPro"/>
</dbReference>
<keyword evidence="1 2" id="KW-0597">Phosphoprotein</keyword>
<evidence type="ECO:0000256" key="2">
    <source>
        <dbReference type="PROSITE-ProRule" id="PRU00169"/>
    </source>
</evidence>
<evidence type="ECO:0000313" key="5">
    <source>
        <dbReference type="Proteomes" id="UP000636888"/>
    </source>
</evidence>
<dbReference type="RefSeq" id="WP_199385108.1">
    <property type="nucleotide sequence ID" value="NZ_JAEMHM010000013.1"/>
</dbReference>
<gene>
    <name evidence="4" type="ORF">JFN93_16000</name>
</gene>
<comment type="caution">
    <text evidence="4">The sequence shown here is derived from an EMBL/GenBank/DDBJ whole genome shotgun (WGS) entry which is preliminary data.</text>
</comment>
<dbReference type="SMART" id="SM00448">
    <property type="entry name" value="REC"/>
    <property type="match status" value="1"/>
</dbReference>
<organism evidence="4 5">
    <name type="scientific">Geomesophilobacter sediminis</name>
    <dbReference type="NCBI Taxonomy" id="2798584"/>
    <lineage>
        <taxon>Bacteria</taxon>
        <taxon>Pseudomonadati</taxon>
        <taxon>Thermodesulfobacteriota</taxon>
        <taxon>Desulfuromonadia</taxon>
        <taxon>Geobacterales</taxon>
        <taxon>Geobacteraceae</taxon>
        <taxon>Geomesophilobacter</taxon>
    </lineage>
</organism>
<keyword evidence="5" id="KW-1185">Reference proteome</keyword>
<dbReference type="Gene3D" id="3.40.50.2300">
    <property type="match status" value="1"/>
</dbReference>
<sequence>MKGNGILIVEDDRDASGLLARMISRRYPATSVYSAANGRKGLEAFLQFFPEVVITDITMPEMNGLQMAHRIGALSPETRLIAMSANLERLTTSSGIRPVSFDHYFTKPVNLSDIFSALNDILQK</sequence>
<dbReference type="InterPro" id="IPR011006">
    <property type="entry name" value="CheY-like_superfamily"/>
</dbReference>
<dbReference type="PROSITE" id="PS50110">
    <property type="entry name" value="RESPONSE_REGULATORY"/>
    <property type="match status" value="1"/>
</dbReference>
<accession>A0A8J7JER5</accession>
<protein>
    <submittedName>
        <fullName evidence="4">Response regulator</fullName>
    </submittedName>
</protein>
<proteinExistence type="predicted"/>
<dbReference type="SUPFAM" id="SSF52172">
    <property type="entry name" value="CheY-like"/>
    <property type="match status" value="1"/>
</dbReference>
<dbReference type="Proteomes" id="UP000636888">
    <property type="component" value="Unassembled WGS sequence"/>
</dbReference>
<dbReference type="Pfam" id="PF00072">
    <property type="entry name" value="Response_reg"/>
    <property type="match status" value="1"/>
</dbReference>
<feature type="modified residue" description="4-aspartylphosphate" evidence="2">
    <location>
        <position position="56"/>
    </location>
</feature>
<evidence type="ECO:0000259" key="3">
    <source>
        <dbReference type="PROSITE" id="PS50110"/>
    </source>
</evidence>
<dbReference type="AlphaFoldDB" id="A0A8J7JER5"/>
<dbReference type="InterPro" id="IPR050595">
    <property type="entry name" value="Bact_response_regulator"/>
</dbReference>
<reference evidence="4" key="1">
    <citation type="submission" date="2020-12" db="EMBL/GenBank/DDBJ databases">
        <title>Geomonas sp. Red875, isolated from river sediment.</title>
        <authorList>
            <person name="Xu Z."/>
            <person name="Zhang Z."/>
            <person name="Masuda Y."/>
            <person name="Itoh H."/>
            <person name="Senoo K."/>
        </authorList>
    </citation>
    <scope>NUCLEOTIDE SEQUENCE</scope>
    <source>
        <strain evidence="4">Red875</strain>
    </source>
</reference>
<name>A0A8J7JER5_9BACT</name>